<evidence type="ECO:0000313" key="2">
    <source>
        <dbReference type="EMBL" id="MBC1457578.1"/>
    </source>
</evidence>
<reference evidence="2 3" key="1">
    <citation type="submission" date="2020-03" db="EMBL/GenBank/DDBJ databases">
        <title>Soil Listeria distribution.</title>
        <authorList>
            <person name="Liao J."/>
            <person name="Wiedmann M."/>
        </authorList>
    </citation>
    <scope>NUCLEOTIDE SEQUENCE [LARGE SCALE GENOMIC DNA]</scope>
    <source>
        <strain evidence="2 3">FSL L7-1614</strain>
    </source>
</reference>
<evidence type="ECO:0000313" key="3">
    <source>
        <dbReference type="Proteomes" id="UP000569903"/>
    </source>
</evidence>
<dbReference type="Proteomes" id="UP000569903">
    <property type="component" value="Unassembled WGS sequence"/>
</dbReference>
<feature type="transmembrane region" description="Helical" evidence="1">
    <location>
        <begin position="6"/>
        <end position="25"/>
    </location>
</feature>
<keyword evidence="1" id="KW-0812">Transmembrane</keyword>
<evidence type="ECO:0000256" key="1">
    <source>
        <dbReference type="SAM" id="Phobius"/>
    </source>
</evidence>
<gene>
    <name evidence="2" type="ORF">HB850_07395</name>
</gene>
<keyword evidence="1" id="KW-1133">Transmembrane helix</keyword>
<dbReference type="AlphaFoldDB" id="A0A841YWA7"/>
<accession>A0A841YWA7</accession>
<dbReference type="RefSeq" id="WP_185388859.1">
    <property type="nucleotide sequence ID" value="NZ_JAARQN010000004.1"/>
</dbReference>
<keyword evidence="1" id="KW-0472">Membrane</keyword>
<protein>
    <submittedName>
        <fullName evidence="2">Uncharacterized protein</fullName>
    </submittedName>
</protein>
<name>A0A841YWA7_9LIST</name>
<organism evidence="2 3">
    <name type="scientific">Listeria newyorkensis</name>
    <dbReference type="NCBI Taxonomy" id="1497681"/>
    <lineage>
        <taxon>Bacteria</taxon>
        <taxon>Bacillati</taxon>
        <taxon>Bacillota</taxon>
        <taxon>Bacilli</taxon>
        <taxon>Bacillales</taxon>
        <taxon>Listeriaceae</taxon>
        <taxon>Listeria</taxon>
    </lineage>
</organism>
<comment type="caution">
    <text evidence="2">The sequence shown here is derived from an EMBL/GenBank/DDBJ whole genome shotgun (WGS) entry which is preliminary data.</text>
</comment>
<dbReference type="EMBL" id="JAARQN010000004">
    <property type="protein sequence ID" value="MBC1457578.1"/>
    <property type="molecule type" value="Genomic_DNA"/>
</dbReference>
<proteinExistence type="predicted"/>
<sequence length="67" mass="7394">MKEKNWVLLGTAIGAIGGVIAYVLCNQKTMDPFEDGKEALDLEENNMISEGAMTSITYENRKQALTK</sequence>